<dbReference type="GO" id="GO:0016853">
    <property type="term" value="F:isomerase activity"/>
    <property type="evidence" value="ECO:0007669"/>
    <property type="project" value="UniProtKB-KW"/>
</dbReference>
<dbReference type="PANTHER" id="PTHR43709:SF2">
    <property type="entry name" value="DUF453 DOMAIN PROTEIN (AFU_ORTHOLOGUE AFUA_6G00360)"/>
    <property type="match status" value="1"/>
</dbReference>
<dbReference type="SUPFAM" id="SSF54506">
    <property type="entry name" value="Diaminopimelate epimerase-like"/>
    <property type="match status" value="2"/>
</dbReference>
<evidence type="ECO:0000256" key="1">
    <source>
        <dbReference type="ARBA" id="ARBA00007673"/>
    </source>
</evidence>
<gene>
    <name evidence="3" type="primary">prpF</name>
    <name evidence="3" type="ORF">GCM10009788_19700</name>
</gene>
<dbReference type="Proteomes" id="UP001500842">
    <property type="component" value="Unassembled WGS sequence"/>
</dbReference>
<protein>
    <submittedName>
        <fullName evidence="3">2-methylaconitate cis-trans isomerase PrpF</fullName>
    </submittedName>
</protein>
<sequence length="344" mass="35404">MSVRPRALDVVIARGGSSRGVMLRLDDLPPPGPARDELTLRLVGSPPTEGLGGGSPVTNKVVAVGVGPSGADLEYVVGNVSSDATTVDWSGTCGNMTSAVVPFGYAAGLLTGEPSGAWRLRNLATNGLIEVGVLDVAALETPGAEVRLTTEFLDPGGAVLGRMLPTGRVRDVIEVDDLACEATLVDVTHPYLLLRHGEVVGERRLSDPATLARIERVRGTVCVRLGLCADPMSACTLSPAVPRVVLVHPREAPTPSELRILAVSLGEPVHTVPVTAGLALAAASRIHGTLVHDPLLDVCGAAEVGVVGPTGRLTARSEVAADGTLVSVGLGRTARLLAQGRAWV</sequence>
<organism evidence="3 4">
    <name type="scientific">Nocardioides humi</name>
    <dbReference type="NCBI Taxonomy" id="449461"/>
    <lineage>
        <taxon>Bacteria</taxon>
        <taxon>Bacillati</taxon>
        <taxon>Actinomycetota</taxon>
        <taxon>Actinomycetes</taxon>
        <taxon>Propionibacteriales</taxon>
        <taxon>Nocardioidaceae</taxon>
        <taxon>Nocardioides</taxon>
    </lineage>
</organism>
<evidence type="ECO:0000313" key="4">
    <source>
        <dbReference type="Proteomes" id="UP001500842"/>
    </source>
</evidence>
<comment type="similarity">
    <text evidence="1">Belongs to the PrpF family.</text>
</comment>
<keyword evidence="2 3" id="KW-0413">Isomerase</keyword>
<dbReference type="Pfam" id="PF04303">
    <property type="entry name" value="PrpF"/>
    <property type="match status" value="1"/>
</dbReference>
<evidence type="ECO:0000313" key="3">
    <source>
        <dbReference type="EMBL" id="GAA1515406.1"/>
    </source>
</evidence>
<dbReference type="Gene3D" id="3.10.310.10">
    <property type="entry name" value="Diaminopimelate Epimerase, Chain A, domain 1"/>
    <property type="match status" value="2"/>
</dbReference>
<dbReference type="PANTHER" id="PTHR43709">
    <property type="entry name" value="ACONITATE ISOMERASE-RELATED"/>
    <property type="match status" value="1"/>
</dbReference>
<dbReference type="InterPro" id="IPR007400">
    <property type="entry name" value="PrpF-like"/>
</dbReference>
<proteinExistence type="inferred from homology"/>
<reference evidence="3 4" key="1">
    <citation type="journal article" date="2019" name="Int. J. Syst. Evol. Microbiol.">
        <title>The Global Catalogue of Microorganisms (GCM) 10K type strain sequencing project: providing services to taxonomists for standard genome sequencing and annotation.</title>
        <authorList>
            <consortium name="The Broad Institute Genomics Platform"/>
            <consortium name="The Broad Institute Genome Sequencing Center for Infectious Disease"/>
            <person name="Wu L."/>
            <person name="Ma J."/>
        </authorList>
    </citation>
    <scope>NUCLEOTIDE SEQUENCE [LARGE SCALE GENOMIC DNA]</scope>
    <source>
        <strain evidence="3 4">JCM 14942</strain>
    </source>
</reference>
<comment type="caution">
    <text evidence="3">The sequence shown here is derived from an EMBL/GenBank/DDBJ whole genome shotgun (WGS) entry which is preliminary data.</text>
</comment>
<keyword evidence="4" id="KW-1185">Reference proteome</keyword>
<evidence type="ECO:0000256" key="2">
    <source>
        <dbReference type="ARBA" id="ARBA00023235"/>
    </source>
</evidence>
<dbReference type="RefSeq" id="WP_141005507.1">
    <property type="nucleotide sequence ID" value="NZ_BAAAOR010000014.1"/>
</dbReference>
<name>A0ABN2ACC1_9ACTN</name>
<dbReference type="EMBL" id="BAAAOR010000014">
    <property type="protein sequence ID" value="GAA1515406.1"/>
    <property type="molecule type" value="Genomic_DNA"/>
</dbReference>
<accession>A0ABN2ACC1</accession>